<dbReference type="PANTHER" id="PTHR48041:SF78">
    <property type="entry name" value="ABC TRANSPORTER EXPRESSED IN TRACHEA, ISOFORM A"/>
    <property type="match status" value="1"/>
</dbReference>
<reference evidence="9 10" key="1">
    <citation type="submission" date="2019-07" db="EMBL/GenBank/DDBJ databases">
        <title>Draft genome assembly of a fouling barnacle, Amphibalanus amphitrite (Darwin, 1854): The first reference genome for Thecostraca.</title>
        <authorList>
            <person name="Kim W."/>
        </authorList>
    </citation>
    <scope>NUCLEOTIDE SEQUENCE [LARGE SCALE GENOMIC DNA]</scope>
    <source>
        <strain evidence="9">SNU_AA5</strain>
        <tissue evidence="9">Soma without cirri and trophi</tissue>
    </source>
</reference>
<dbReference type="GO" id="GO:0140359">
    <property type="term" value="F:ABC-type transporter activity"/>
    <property type="evidence" value="ECO:0007669"/>
    <property type="project" value="InterPro"/>
</dbReference>
<name>A0A6A4WX21_AMPAM</name>
<feature type="compositionally biased region" description="Pro residues" evidence="6">
    <location>
        <begin position="98"/>
        <end position="115"/>
    </location>
</feature>
<dbReference type="Proteomes" id="UP000440578">
    <property type="component" value="Unassembled WGS sequence"/>
</dbReference>
<dbReference type="Pfam" id="PF01061">
    <property type="entry name" value="ABC2_membrane"/>
    <property type="match status" value="1"/>
</dbReference>
<comment type="subcellular location">
    <subcellularLocation>
        <location evidence="1">Membrane</location>
        <topology evidence="1">Multi-pass membrane protein</topology>
    </subcellularLocation>
</comment>
<evidence type="ECO:0000313" key="9">
    <source>
        <dbReference type="EMBL" id="KAF0308414.1"/>
    </source>
</evidence>
<evidence type="ECO:0000256" key="7">
    <source>
        <dbReference type="SAM" id="Phobius"/>
    </source>
</evidence>
<dbReference type="PANTHER" id="PTHR48041">
    <property type="entry name" value="ABC TRANSPORTER G FAMILY MEMBER 28"/>
    <property type="match status" value="1"/>
</dbReference>
<feature type="transmembrane region" description="Helical" evidence="7">
    <location>
        <begin position="323"/>
        <end position="345"/>
    </location>
</feature>
<protein>
    <submittedName>
        <fullName evidence="9">ATP-binding cassette sub-family G member 4</fullName>
    </submittedName>
</protein>
<dbReference type="InterPro" id="IPR013525">
    <property type="entry name" value="ABC2_TM"/>
</dbReference>
<dbReference type="GO" id="GO:0005524">
    <property type="term" value="F:ATP binding"/>
    <property type="evidence" value="ECO:0007669"/>
    <property type="project" value="UniProtKB-KW"/>
</dbReference>
<feature type="transmembrane region" description="Helical" evidence="7">
    <location>
        <begin position="287"/>
        <end position="311"/>
    </location>
</feature>
<dbReference type="AlphaFoldDB" id="A0A6A4WX21"/>
<feature type="transmembrane region" description="Helical" evidence="7">
    <location>
        <begin position="435"/>
        <end position="457"/>
    </location>
</feature>
<evidence type="ECO:0000259" key="8">
    <source>
        <dbReference type="Pfam" id="PF01061"/>
    </source>
</evidence>
<evidence type="ECO:0000256" key="4">
    <source>
        <dbReference type="ARBA" id="ARBA00022989"/>
    </source>
</evidence>
<evidence type="ECO:0000256" key="2">
    <source>
        <dbReference type="ARBA" id="ARBA00022448"/>
    </source>
</evidence>
<feature type="compositionally biased region" description="Polar residues" evidence="6">
    <location>
        <begin position="66"/>
        <end position="86"/>
    </location>
</feature>
<keyword evidence="10" id="KW-1185">Reference proteome</keyword>
<keyword evidence="2" id="KW-0813">Transport</keyword>
<evidence type="ECO:0000256" key="5">
    <source>
        <dbReference type="ARBA" id="ARBA00023136"/>
    </source>
</evidence>
<feature type="transmembrane region" description="Helical" evidence="7">
    <location>
        <begin position="245"/>
        <end position="266"/>
    </location>
</feature>
<gene>
    <name evidence="9" type="primary">ABCG4_0</name>
    <name evidence="9" type="ORF">FJT64_020309</name>
</gene>
<dbReference type="OrthoDB" id="6334556at2759"/>
<organism evidence="9 10">
    <name type="scientific">Amphibalanus amphitrite</name>
    <name type="common">Striped barnacle</name>
    <name type="synonym">Balanus amphitrite</name>
    <dbReference type="NCBI Taxonomy" id="1232801"/>
    <lineage>
        <taxon>Eukaryota</taxon>
        <taxon>Metazoa</taxon>
        <taxon>Ecdysozoa</taxon>
        <taxon>Arthropoda</taxon>
        <taxon>Crustacea</taxon>
        <taxon>Multicrustacea</taxon>
        <taxon>Cirripedia</taxon>
        <taxon>Thoracica</taxon>
        <taxon>Thoracicalcarea</taxon>
        <taxon>Balanomorpha</taxon>
        <taxon>Balanoidea</taxon>
        <taxon>Balanidae</taxon>
        <taxon>Amphibalaninae</taxon>
        <taxon>Amphibalanus</taxon>
    </lineage>
</organism>
<comment type="caution">
    <text evidence="9">The sequence shown here is derived from an EMBL/GenBank/DDBJ whole genome shotgun (WGS) entry which is preliminary data.</text>
</comment>
<keyword evidence="9" id="KW-0547">Nucleotide-binding</keyword>
<dbReference type="EMBL" id="VIIS01000485">
    <property type="protein sequence ID" value="KAF0308414.1"/>
    <property type="molecule type" value="Genomic_DNA"/>
</dbReference>
<feature type="transmembrane region" description="Helical" evidence="7">
    <location>
        <begin position="352"/>
        <end position="377"/>
    </location>
</feature>
<proteinExistence type="predicted"/>
<keyword evidence="9" id="KW-0067">ATP-binding</keyword>
<accession>A0A6A4WX21</accession>
<evidence type="ECO:0000256" key="6">
    <source>
        <dbReference type="SAM" id="MobiDB-lite"/>
    </source>
</evidence>
<dbReference type="GO" id="GO:0005886">
    <property type="term" value="C:plasma membrane"/>
    <property type="evidence" value="ECO:0007669"/>
    <property type="project" value="TreeGrafter"/>
</dbReference>
<evidence type="ECO:0000313" key="10">
    <source>
        <dbReference type="Proteomes" id="UP000440578"/>
    </source>
</evidence>
<evidence type="ECO:0000256" key="3">
    <source>
        <dbReference type="ARBA" id="ARBA00022692"/>
    </source>
</evidence>
<keyword evidence="4 7" id="KW-1133">Transmembrane helix</keyword>
<feature type="domain" description="ABC-2 type transporter transmembrane" evidence="8">
    <location>
        <begin position="192"/>
        <end position="400"/>
    </location>
</feature>
<feature type="region of interest" description="Disordered" evidence="6">
    <location>
        <begin position="31"/>
        <end position="140"/>
    </location>
</feature>
<feature type="transmembrane region" description="Helical" evidence="7">
    <location>
        <begin position="216"/>
        <end position="233"/>
    </location>
</feature>
<keyword evidence="5 7" id="KW-0472">Membrane</keyword>
<evidence type="ECO:0000256" key="1">
    <source>
        <dbReference type="ARBA" id="ARBA00004141"/>
    </source>
</evidence>
<sequence>MEAASGEYGEWTDRLVAASKNGRCLTWEKVTDPPEVTEPTQVDQHCHTVDETDFAVGKMNGHATPPSKNGTHQLQNGSAQGKNGVQRNGHLPSESHSPRPPNGECPHPAEPPPYEPAAGAELNGASLPAAGAPVSSQDADGGEVGCTSLLLRHKHPAPMSELCQRLDEDVGGQRLYQRLDSGRELYRTSTVTQFMVLLKRTCQSIVRDRMLTMARLVSHILFGVLIGSLYFDIGNEAKDVYNNAAQLFFALMFVLFSALMPTILTFPCEMAVFRKEYLNCWYSMKSYYIAKTLADLPFQIVFPLIYDVIVYYMTSQPNELGRFLMFCLMTVLTSLVAQSVGLVIGACCDIQLAVFLGPVTMIPIILFSGFFLTLNAIPVYLSWISYLSYARYSFEGLMLAVYGNGRGDMHCSQPYCHFRSPEKFLKEMDMLDSSYWVDVAVLAGMTVGLRLLGYFVLRWKLRMER</sequence>
<dbReference type="InterPro" id="IPR050352">
    <property type="entry name" value="ABCG_transporters"/>
</dbReference>
<keyword evidence="3 7" id="KW-0812">Transmembrane</keyword>